<proteinExistence type="predicted"/>
<organism evidence="1 2">
    <name type="scientific">Trichormus variabilis SAG 1403-4b</name>
    <dbReference type="NCBI Taxonomy" id="447716"/>
    <lineage>
        <taxon>Bacteria</taxon>
        <taxon>Bacillati</taxon>
        <taxon>Cyanobacteriota</taxon>
        <taxon>Cyanophyceae</taxon>
        <taxon>Nostocales</taxon>
        <taxon>Nostocaceae</taxon>
        <taxon>Trichormus</taxon>
    </lineage>
</organism>
<reference evidence="1 2" key="1">
    <citation type="journal article" date="2019" name="Genome Biol. Evol.">
        <title>Day and night: Metabolic profiles and evolutionary relationships of six axenic non-marine cyanobacteria.</title>
        <authorList>
            <person name="Will S.E."/>
            <person name="Henke P."/>
            <person name="Boedeker C."/>
            <person name="Huang S."/>
            <person name="Brinkmann H."/>
            <person name="Rohde M."/>
            <person name="Jarek M."/>
            <person name="Friedl T."/>
            <person name="Seufert S."/>
            <person name="Schumacher M."/>
            <person name="Overmann J."/>
            <person name="Neumann-Schaal M."/>
            <person name="Petersen J."/>
        </authorList>
    </citation>
    <scope>NUCLEOTIDE SEQUENCE [LARGE SCALE GENOMIC DNA]</scope>
    <source>
        <strain evidence="1 2">SAG 1403-4b</strain>
    </source>
</reference>
<dbReference type="EMBL" id="RSCM01000017">
    <property type="protein sequence ID" value="RUS93752.1"/>
    <property type="molecule type" value="Genomic_DNA"/>
</dbReference>
<evidence type="ECO:0000313" key="1">
    <source>
        <dbReference type="EMBL" id="RUS93752.1"/>
    </source>
</evidence>
<dbReference type="AlphaFoldDB" id="A0A3S1BYI0"/>
<sequence>MIHHISISVQNPQHVAEVLAEAMNGKSFPFFPHPGSYMVLPLDEHGTGIEVYPFKTELVPGSGNEQVQFVETVNSSGFTATHAAVSVSSSREKIEEVGNREGWRTIFCNRDSFFDVIEFWIENKIMIELLTPEMASQYLTVMQPESLEKIFTQVAGTAGQN</sequence>
<name>A0A3S1BYI0_ANAVA</name>
<gene>
    <name evidence="1" type="ORF">DSM107003_42530</name>
</gene>
<evidence type="ECO:0000313" key="2">
    <source>
        <dbReference type="Proteomes" id="UP000276103"/>
    </source>
</evidence>
<comment type="caution">
    <text evidence="1">The sequence shown here is derived from an EMBL/GenBank/DDBJ whole genome shotgun (WGS) entry which is preliminary data.</text>
</comment>
<dbReference type="RefSeq" id="WP_127056073.1">
    <property type="nucleotide sequence ID" value="NZ_RSCM01000017.1"/>
</dbReference>
<dbReference type="Proteomes" id="UP000276103">
    <property type="component" value="Unassembled WGS sequence"/>
</dbReference>
<dbReference type="OrthoDB" id="512901at2"/>
<keyword evidence="2" id="KW-1185">Reference proteome</keyword>
<protein>
    <recommendedName>
        <fullName evidence="3">VOC domain-containing protein</fullName>
    </recommendedName>
</protein>
<accession>A0A3S1BYI0</accession>
<evidence type="ECO:0008006" key="3">
    <source>
        <dbReference type="Google" id="ProtNLM"/>
    </source>
</evidence>